<dbReference type="AlphaFoldDB" id="A0A0W0TIT0"/>
<dbReference type="STRING" id="453.Lfee_2757"/>
<dbReference type="Gene3D" id="3.90.1150.10">
    <property type="entry name" value="Aspartate Aminotransferase, domain 1"/>
    <property type="match status" value="1"/>
</dbReference>
<evidence type="ECO:0000313" key="6">
    <source>
        <dbReference type="EMBL" id="SPX61689.1"/>
    </source>
</evidence>
<dbReference type="PATRIC" id="fig|453.4.peg.3016"/>
<feature type="domain" description="Aminotransferase class I/classII large" evidence="4">
    <location>
        <begin position="61"/>
        <end position="395"/>
    </location>
</feature>
<keyword evidence="6" id="KW-0012">Acyltransferase</keyword>
<evidence type="ECO:0000256" key="2">
    <source>
        <dbReference type="ARBA" id="ARBA00022679"/>
    </source>
</evidence>
<dbReference type="SUPFAM" id="SSF53383">
    <property type="entry name" value="PLP-dependent transferases"/>
    <property type="match status" value="1"/>
</dbReference>
<dbReference type="EMBL" id="UASS01000022">
    <property type="protein sequence ID" value="SPX61689.1"/>
    <property type="molecule type" value="Genomic_DNA"/>
</dbReference>
<sequence length="417" mass="45485">MAKYDTQDASPKTEKAALPKTQDGFPGFINTVLQRYFKIRVQQSWKGTHILKGKIPTVNALSLASNDYLSISHHPQLINAQIQAMQQHGNGSMQSPVFLSDDSLLTASEQQFATLTNYPAALLSQSGWCANMGLIQALASRNLPVYLDFYTHMSFWEGAKAANARPIPFRHNSVQSLRNRLERYGSGIIAVDSIYSTLGTLSPLGDYVRLAKEFDCLLVVDESHSLGINGLNGSGLVAELGLSNQVDVITASLAKAISGRGGVIVANRNLIELVRYTALPTIFSSALAPHDLAGFNASLAIIAKEKWRRAKLHDNAAFLRNALLKNGFNLGGSNSQIIPLITGSEANTIWLRNKLEEADIHGAVFCAPATPKNKALIRLSVSANHQPEQLAKVVDCLLQLNREERDLPLFTGFQDLI</sequence>
<dbReference type="InterPro" id="IPR050087">
    <property type="entry name" value="AON_synthase_class-II"/>
</dbReference>
<dbReference type="PANTHER" id="PTHR13693:SF100">
    <property type="entry name" value="8-AMINO-7-OXONONANOATE SYNTHASE"/>
    <property type="match status" value="1"/>
</dbReference>
<reference evidence="5 7" key="1">
    <citation type="submission" date="2015-11" db="EMBL/GenBank/DDBJ databases">
        <title>Genomic analysis of 38 Legionella species identifies large and diverse effector repertoires.</title>
        <authorList>
            <person name="Burstein D."/>
            <person name="Amaro F."/>
            <person name="Zusman T."/>
            <person name="Lifshitz Z."/>
            <person name="Cohen O."/>
            <person name="Gilbert J.A."/>
            <person name="Pupko T."/>
            <person name="Shuman H.A."/>
            <person name="Segal G."/>
        </authorList>
    </citation>
    <scope>NUCLEOTIDE SEQUENCE [LARGE SCALE GENOMIC DNA]</scope>
    <source>
        <strain evidence="5 7">WO-44C</strain>
    </source>
</reference>
<evidence type="ECO:0000256" key="3">
    <source>
        <dbReference type="ARBA" id="ARBA00022898"/>
    </source>
</evidence>
<organism evidence="5 7">
    <name type="scientific">Legionella feeleii</name>
    <dbReference type="NCBI Taxonomy" id="453"/>
    <lineage>
        <taxon>Bacteria</taxon>
        <taxon>Pseudomonadati</taxon>
        <taxon>Pseudomonadota</taxon>
        <taxon>Gammaproteobacteria</taxon>
        <taxon>Legionellales</taxon>
        <taxon>Legionellaceae</taxon>
        <taxon>Legionella</taxon>
    </lineage>
</organism>
<dbReference type="Proteomes" id="UP000054698">
    <property type="component" value="Unassembled WGS sequence"/>
</dbReference>
<protein>
    <submittedName>
        <fullName evidence="5">Aminotransferase class II</fullName>
        <ecNumber evidence="6">2.3.-.-</ecNumber>
    </submittedName>
</protein>
<dbReference type="Gene3D" id="3.40.640.10">
    <property type="entry name" value="Type I PLP-dependent aspartate aminotransferase-like (Major domain)"/>
    <property type="match status" value="1"/>
</dbReference>
<dbReference type="EC" id="2.3.-.-" evidence="6"/>
<dbReference type="Proteomes" id="UP000251942">
    <property type="component" value="Unassembled WGS sequence"/>
</dbReference>
<dbReference type="GO" id="GO:0008710">
    <property type="term" value="F:8-amino-7-oxononanoate synthase activity"/>
    <property type="evidence" value="ECO:0007669"/>
    <property type="project" value="TreeGrafter"/>
</dbReference>
<keyword evidence="2 5" id="KW-0808">Transferase</keyword>
<dbReference type="GO" id="GO:0008483">
    <property type="term" value="F:transaminase activity"/>
    <property type="evidence" value="ECO:0007669"/>
    <property type="project" value="UniProtKB-KW"/>
</dbReference>
<dbReference type="NCBIfam" id="NF005526">
    <property type="entry name" value="PRK07179.1"/>
    <property type="match status" value="1"/>
</dbReference>
<keyword evidence="7" id="KW-1185">Reference proteome</keyword>
<reference evidence="6 8" key="2">
    <citation type="submission" date="2018-06" db="EMBL/GenBank/DDBJ databases">
        <authorList>
            <consortium name="Pathogen Informatics"/>
            <person name="Doyle S."/>
        </authorList>
    </citation>
    <scope>NUCLEOTIDE SEQUENCE [LARGE SCALE GENOMIC DNA]</scope>
    <source>
        <strain evidence="6 8">NCTC12022</strain>
    </source>
</reference>
<dbReference type="RefSeq" id="WP_058447579.1">
    <property type="nucleotide sequence ID" value="NZ_CAAAHT010000006.1"/>
</dbReference>
<dbReference type="Pfam" id="PF00155">
    <property type="entry name" value="Aminotran_1_2"/>
    <property type="match status" value="1"/>
</dbReference>
<name>A0A0W0TIT0_9GAMM</name>
<dbReference type="InterPro" id="IPR015421">
    <property type="entry name" value="PyrdxlP-dep_Trfase_major"/>
</dbReference>
<dbReference type="GO" id="GO:0009102">
    <property type="term" value="P:biotin biosynthetic process"/>
    <property type="evidence" value="ECO:0007669"/>
    <property type="project" value="TreeGrafter"/>
</dbReference>
<evidence type="ECO:0000313" key="7">
    <source>
        <dbReference type="Proteomes" id="UP000054698"/>
    </source>
</evidence>
<evidence type="ECO:0000256" key="1">
    <source>
        <dbReference type="ARBA" id="ARBA00001933"/>
    </source>
</evidence>
<gene>
    <name evidence="6" type="primary">cqsA</name>
    <name evidence="5" type="ORF">Lfee_2757</name>
    <name evidence="6" type="ORF">NCTC12022_02437</name>
</gene>
<dbReference type="EMBL" id="LNYB01000085">
    <property type="protein sequence ID" value="KTC95093.1"/>
    <property type="molecule type" value="Genomic_DNA"/>
</dbReference>
<comment type="cofactor">
    <cofactor evidence="1">
        <name>pyridoxal 5'-phosphate</name>
        <dbReference type="ChEBI" id="CHEBI:597326"/>
    </cofactor>
</comment>
<dbReference type="GO" id="GO:0030170">
    <property type="term" value="F:pyridoxal phosphate binding"/>
    <property type="evidence" value="ECO:0007669"/>
    <property type="project" value="InterPro"/>
</dbReference>
<dbReference type="InterPro" id="IPR015422">
    <property type="entry name" value="PyrdxlP-dep_Trfase_small"/>
</dbReference>
<evidence type="ECO:0000313" key="8">
    <source>
        <dbReference type="Proteomes" id="UP000251942"/>
    </source>
</evidence>
<evidence type="ECO:0000259" key="4">
    <source>
        <dbReference type="Pfam" id="PF00155"/>
    </source>
</evidence>
<dbReference type="InterPro" id="IPR004839">
    <property type="entry name" value="Aminotransferase_I/II_large"/>
</dbReference>
<dbReference type="OrthoDB" id="9807157at2"/>
<dbReference type="PANTHER" id="PTHR13693">
    <property type="entry name" value="CLASS II AMINOTRANSFERASE/8-AMINO-7-OXONONANOATE SYNTHASE"/>
    <property type="match status" value="1"/>
</dbReference>
<keyword evidence="3" id="KW-0663">Pyridoxal phosphate</keyword>
<keyword evidence="5" id="KW-0032">Aminotransferase</keyword>
<proteinExistence type="predicted"/>
<accession>A0A0W0TIT0</accession>
<dbReference type="InterPro" id="IPR015424">
    <property type="entry name" value="PyrdxlP-dep_Trfase"/>
</dbReference>
<evidence type="ECO:0000313" key="5">
    <source>
        <dbReference type="EMBL" id="KTC95093.1"/>
    </source>
</evidence>